<dbReference type="RefSeq" id="WP_220252310.1">
    <property type="nucleotide sequence ID" value="NZ_JAICCF010000004.1"/>
</dbReference>
<feature type="domain" description="tRNA nuclease CdiA C-terminal" evidence="1">
    <location>
        <begin position="31"/>
        <end position="84"/>
    </location>
</feature>
<evidence type="ECO:0000313" key="3">
    <source>
        <dbReference type="Proteomes" id="UP000812961"/>
    </source>
</evidence>
<dbReference type="InterPro" id="IPR040559">
    <property type="entry name" value="CdiA_C"/>
</dbReference>
<dbReference type="EMBL" id="JAICCF010000004">
    <property type="protein sequence ID" value="MBW8686983.1"/>
    <property type="molecule type" value="Genomic_DNA"/>
</dbReference>
<protein>
    <recommendedName>
        <fullName evidence="1">tRNA nuclease CdiA C-terminal domain-containing protein</fullName>
    </recommendedName>
</protein>
<accession>A0ABS7GKM8</accession>
<dbReference type="Proteomes" id="UP000812961">
    <property type="component" value="Unassembled WGS sequence"/>
</dbReference>
<evidence type="ECO:0000259" key="1">
    <source>
        <dbReference type="Pfam" id="PF18451"/>
    </source>
</evidence>
<keyword evidence="3" id="KW-1185">Reference proteome</keyword>
<comment type="caution">
    <text evidence="2">The sequence shown here is derived from an EMBL/GenBank/DDBJ whole genome shotgun (WGS) entry which is preliminary data.</text>
</comment>
<dbReference type="Pfam" id="PF18451">
    <property type="entry name" value="CdiA_C"/>
    <property type="match status" value="1"/>
</dbReference>
<evidence type="ECO:0000313" key="2">
    <source>
        <dbReference type="EMBL" id="MBW8686983.1"/>
    </source>
</evidence>
<proteinExistence type="predicted"/>
<gene>
    <name evidence="2" type="ORF">K1Y79_21790</name>
</gene>
<sequence>MNSAEQKWLAKLLNEGKNVGVVAEQANEQLRTADFIIDGARTELKSVSKIQATDMDGLSDGIRQVIKKAKGQAPNLILDVTEQVGATFNVTRRAVARYFGTGKSITNIRVVGRDFDEVLKREYFVKTKYMASYISLMLYISALEDDHDRLNEVSAFQMSDGTNIVLRDVNQEPYPDLFPRSIYCATYRSRLVDLDSFISHLRTNVLWKYPEFDTLIVQEEEKPGLDFYQMKPE</sequence>
<name>A0ABS7GKM8_9BACT</name>
<organism evidence="2 3">
    <name type="scientific">Chitinophaga rhizophila</name>
    <dbReference type="NCBI Taxonomy" id="2866212"/>
    <lineage>
        <taxon>Bacteria</taxon>
        <taxon>Pseudomonadati</taxon>
        <taxon>Bacteroidota</taxon>
        <taxon>Chitinophagia</taxon>
        <taxon>Chitinophagales</taxon>
        <taxon>Chitinophagaceae</taxon>
        <taxon>Chitinophaga</taxon>
    </lineage>
</organism>
<reference evidence="2 3" key="1">
    <citation type="submission" date="2021-08" db="EMBL/GenBank/DDBJ databases">
        <title>The genome sequence of Chitinophaga sp. B61.</title>
        <authorList>
            <person name="Zhang X."/>
        </authorList>
    </citation>
    <scope>NUCLEOTIDE SEQUENCE [LARGE SCALE GENOMIC DNA]</scope>
    <source>
        <strain evidence="2 3">B61</strain>
    </source>
</reference>